<dbReference type="CDD" id="cd12148">
    <property type="entry name" value="fungal_TF_MHR"/>
    <property type="match status" value="1"/>
</dbReference>
<dbReference type="SMART" id="SM00066">
    <property type="entry name" value="GAL4"/>
    <property type="match status" value="1"/>
</dbReference>
<evidence type="ECO:0000313" key="4">
    <source>
        <dbReference type="EMBL" id="ANZ73856.1"/>
    </source>
</evidence>
<dbReference type="PANTHER" id="PTHR37534">
    <property type="entry name" value="TRANSCRIPTIONAL ACTIVATOR PROTEIN UGA3"/>
    <property type="match status" value="1"/>
</dbReference>
<evidence type="ECO:0000313" key="5">
    <source>
        <dbReference type="Proteomes" id="UP000094565"/>
    </source>
</evidence>
<dbReference type="GO" id="GO:0000976">
    <property type="term" value="F:transcription cis-regulatory region binding"/>
    <property type="evidence" value="ECO:0007669"/>
    <property type="project" value="TreeGrafter"/>
</dbReference>
<evidence type="ECO:0000256" key="2">
    <source>
        <dbReference type="ARBA" id="ARBA00023242"/>
    </source>
</evidence>
<dbReference type="GO" id="GO:0005634">
    <property type="term" value="C:nucleus"/>
    <property type="evidence" value="ECO:0007669"/>
    <property type="project" value="UniProtKB-SubCell"/>
</dbReference>
<reference evidence="4 5" key="1">
    <citation type="submission" date="2016-02" db="EMBL/GenBank/DDBJ databases">
        <title>Comparative genomic and transcriptomic foundation for Pichia pastoris.</title>
        <authorList>
            <person name="Love K.R."/>
            <person name="Shah K.A."/>
            <person name="Whittaker C.A."/>
            <person name="Wu J."/>
            <person name="Bartlett M.C."/>
            <person name="Ma D."/>
            <person name="Leeson R.L."/>
            <person name="Priest M."/>
            <person name="Young S.K."/>
            <person name="Love J.C."/>
        </authorList>
    </citation>
    <scope>NUCLEOTIDE SEQUENCE [LARGE SCALE GENOMIC DNA]</scope>
    <source>
        <strain evidence="4 5">ATCC 28485</strain>
    </source>
</reference>
<dbReference type="Pfam" id="PF00172">
    <property type="entry name" value="Zn_clus"/>
    <property type="match status" value="1"/>
</dbReference>
<organism evidence="4 5">
    <name type="scientific">Komagataella pastoris</name>
    <name type="common">Yeast</name>
    <name type="synonym">Pichia pastoris</name>
    <dbReference type="NCBI Taxonomy" id="4922"/>
    <lineage>
        <taxon>Eukaryota</taxon>
        <taxon>Fungi</taxon>
        <taxon>Dikarya</taxon>
        <taxon>Ascomycota</taxon>
        <taxon>Saccharomycotina</taxon>
        <taxon>Pichiomycetes</taxon>
        <taxon>Pichiales</taxon>
        <taxon>Pichiaceae</taxon>
        <taxon>Komagataella</taxon>
    </lineage>
</organism>
<dbReference type="PROSITE" id="PS00463">
    <property type="entry name" value="ZN2_CY6_FUNGAL_1"/>
    <property type="match status" value="1"/>
</dbReference>
<proteinExistence type="predicted"/>
<comment type="subcellular location">
    <subcellularLocation>
        <location evidence="1">Nucleus</location>
    </subcellularLocation>
</comment>
<dbReference type="CDD" id="cd00067">
    <property type="entry name" value="GAL4"/>
    <property type="match status" value="1"/>
</dbReference>
<feature type="domain" description="Zn(2)-C6 fungal-type" evidence="3">
    <location>
        <begin position="34"/>
        <end position="62"/>
    </location>
</feature>
<evidence type="ECO:0000259" key="3">
    <source>
        <dbReference type="PROSITE" id="PS50048"/>
    </source>
</evidence>
<dbReference type="InterPro" id="IPR036864">
    <property type="entry name" value="Zn2-C6_fun-type_DNA-bd_sf"/>
</dbReference>
<dbReference type="AlphaFoldDB" id="A0A1B2J792"/>
<dbReference type="GO" id="GO:0008270">
    <property type="term" value="F:zinc ion binding"/>
    <property type="evidence" value="ECO:0007669"/>
    <property type="project" value="InterPro"/>
</dbReference>
<name>A0A1B2J792_PICPA</name>
<dbReference type="SUPFAM" id="SSF57701">
    <property type="entry name" value="Zn2/Cys6 DNA-binding domain"/>
    <property type="match status" value="1"/>
</dbReference>
<dbReference type="Proteomes" id="UP000094565">
    <property type="component" value="Chromosome 1"/>
</dbReference>
<dbReference type="Gene3D" id="4.10.240.10">
    <property type="entry name" value="Zn(2)-C6 fungal-type DNA-binding domain"/>
    <property type="match status" value="1"/>
</dbReference>
<evidence type="ECO:0000256" key="1">
    <source>
        <dbReference type="ARBA" id="ARBA00004123"/>
    </source>
</evidence>
<dbReference type="GO" id="GO:0045944">
    <property type="term" value="P:positive regulation of transcription by RNA polymerase II"/>
    <property type="evidence" value="ECO:0007669"/>
    <property type="project" value="TreeGrafter"/>
</dbReference>
<dbReference type="PROSITE" id="PS50048">
    <property type="entry name" value="ZN2_CY6_FUNGAL_2"/>
    <property type="match status" value="1"/>
</dbReference>
<dbReference type="EMBL" id="CP014584">
    <property type="protein sequence ID" value="ANZ73856.1"/>
    <property type="molecule type" value="Genomic_DNA"/>
</dbReference>
<dbReference type="InterPro" id="IPR021858">
    <property type="entry name" value="Fun_TF"/>
</dbReference>
<keyword evidence="5" id="KW-1185">Reference proteome</keyword>
<protein>
    <submittedName>
        <fullName evidence="4">BA75_00522T0</fullName>
    </submittedName>
</protein>
<sequence length="900" mass="104444">MQVLANLHKTLFFSIVINESIDMAPTKKKRSFFGCWTCRSRKVKCDNGKPSCQRCQKSNLNCLGYNIKLSWSTPYTVGKQGALVPLSNYVSDKEDDSIQRRNISLVRFTSDSTYKNDKDLDLVLDELEQLPVYANSPNRRGPFTVFQSSADHKLNTKTTTNIANDSSKDLFSIRSLSSTNLIPYMTMDVVDVLNENRDIVLEAFDTNFVHQDAFTHALNTTLEDELELHHSAPASTFPERDRIVINEQLKPSALVTFKGIKGDINSNPRDEQEVLDCLFPNYYNSEASCSILEMSLSRNQELNNLDKTYKLFENLSHSHISSIREYSFPWLLSTQMFQKLITNFQSEKHFMMLLTFRGNVMDSVILPVLYRAIGQMSILTADIEHEFGRIISSEMFHKRMMRIMVLSALNISAFLLYRKSLFEQDFYGSDYLEIAIVLRRFIILELSNLIKCLLVPSGVPFKDAKRKLQIKNGKLVNYLITNDLIKELIVVLVFFIKIDELFGIIDNFTTLFDILDQLVDYLNNYKPSFYENADMLEKNINLKLIIMYYKFMQIFFFSTTNIDLFNYEVKDKNFEDMLDENYNKISAATLNDSFNPDAFFNIDFLQEEVSVSDKQNKGFLSKSFPPRFSFGKGYSDSEEESNHNQSRLENRYYSKDNENSRAASSPPIKDSLIHIPYPYNESVYKYRDESIVSTLELTYGMPETLFQLFKKTVTLTNHHSFFKRRNLKHPRNFSKVASDLETELKSWTLPWILYESSDTASISFLSTFHRILFHMSMSYYNSILIYFYIFVQDFKASDLSSLVQESLTHLEALVSLSVSSNVVKDFTVHVPFWPFFVCACGATLEADQARAVALMKNFKTNERWIGKQLIHAVWEKHRQKFTDINWVSMTKSWDINVFLC</sequence>
<dbReference type="Pfam" id="PF11951">
    <property type="entry name" value="Fungal_trans_2"/>
    <property type="match status" value="1"/>
</dbReference>
<dbReference type="GO" id="GO:0000981">
    <property type="term" value="F:DNA-binding transcription factor activity, RNA polymerase II-specific"/>
    <property type="evidence" value="ECO:0007669"/>
    <property type="project" value="InterPro"/>
</dbReference>
<dbReference type="PANTHER" id="PTHR37534:SF7">
    <property type="entry name" value="TRANSCRIPTIONAL ACTIVATOR PROTEIN UGA3"/>
    <property type="match status" value="1"/>
</dbReference>
<keyword evidence="2" id="KW-0539">Nucleus</keyword>
<dbReference type="OrthoDB" id="5419315at2759"/>
<accession>A0A1B2J792</accession>
<gene>
    <name evidence="4" type="ORF">ATY40_BA7500522</name>
</gene>
<dbReference type="InterPro" id="IPR001138">
    <property type="entry name" value="Zn2Cys6_DnaBD"/>
</dbReference>